<gene>
    <name evidence="7" type="ORF">KI387_020462</name>
</gene>
<dbReference type="Pfam" id="PF08637">
    <property type="entry name" value="NCA2"/>
    <property type="match status" value="1"/>
</dbReference>
<evidence type="ECO:0000256" key="5">
    <source>
        <dbReference type="ARBA" id="ARBA00023136"/>
    </source>
</evidence>
<evidence type="ECO:0000256" key="2">
    <source>
        <dbReference type="ARBA" id="ARBA00022692"/>
    </source>
</evidence>
<accession>A0AA38LBH6</accession>
<name>A0AA38LBH6_TAXCH</name>
<keyword evidence="2 6" id="KW-0812">Transmembrane</keyword>
<evidence type="ECO:0008006" key="9">
    <source>
        <dbReference type="Google" id="ProtNLM"/>
    </source>
</evidence>
<protein>
    <recommendedName>
        <fullName evidence="9">Dgd1 suppressor 1</fullName>
    </recommendedName>
</protein>
<comment type="subcellular location">
    <subcellularLocation>
        <location evidence="1">Mitochondrion membrane</location>
        <topology evidence="1">Multi-pass membrane protein</topology>
    </subcellularLocation>
</comment>
<dbReference type="AlphaFoldDB" id="A0AA38LBH6"/>
<keyword evidence="3 6" id="KW-1133">Transmembrane helix</keyword>
<comment type="caution">
    <text evidence="7">The sequence shown here is derived from an EMBL/GenBank/DDBJ whole genome shotgun (WGS) entry which is preliminary data.</text>
</comment>
<dbReference type="OMA" id="EIVMMRY"/>
<keyword evidence="4" id="KW-0496">Mitochondrion</keyword>
<proteinExistence type="predicted"/>
<sequence length="482" mass="54932">SLMHVADRINELCEEISEQVLSSLHDVQKSLRFWQSRAEGTDAQKLHFMVFERGPLAFMEGTAQVVRGFIIEGSPVKHLALAAASQLSERVTELTTLQYYLATFLAQMHKQVYMFGEHVAKESDREVVTSLLVAIHSCMIGLEQTYDLPLSNCAVAYDGTRIPPIVFQFEALPEELQGKSEWADAEIQHVLALIASNLRRLNQCSSIVVSKNRRPRRATRLWLRYAGVAVGLAACSGWLLRHSKLMGSTDLDRWIKEGKRSTIAFWKDHVELPLLSIRDDLFETFRRRHKGVMELEEVQLTANSLNRMLLAFTEQTTGKKLPEGVSEQEMMEIMMARYEKELMHPLQNLVGGDLARALLIQVQKLKLDVETAMLELNQILRANEINFAILAALPAFFITIILAALLRIWLVKDKGAEGKGRTARLQRRLLVVEAEKKIMQCQVLMDEGKEKNALWSFGMILYTLDRLYKVTERHAKESGEWQ</sequence>
<feature type="non-terminal residue" evidence="7">
    <location>
        <position position="482"/>
    </location>
</feature>
<dbReference type="PANTHER" id="PTHR28234:SF1">
    <property type="entry name" value="NUCLEAR CONTROL OF ATPASE PROTEIN 2"/>
    <property type="match status" value="1"/>
</dbReference>
<evidence type="ECO:0000256" key="4">
    <source>
        <dbReference type="ARBA" id="ARBA00023128"/>
    </source>
</evidence>
<evidence type="ECO:0000256" key="6">
    <source>
        <dbReference type="SAM" id="Phobius"/>
    </source>
</evidence>
<dbReference type="InterPro" id="IPR013946">
    <property type="entry name" value="NCA2-like"/>
</dbReference>
<organism evidence="7 8">
    <name type="scientific">Taxus chinensis</name>
    <name type="common">Chinese yew</name>
    <name type="synonym">Taxus wallichiana var. chinensis</name>
    <dbReference type="NCBI Taxonomy" id="29808"/>
    <lineage>
        <taxon>Eukaryota</taxon>
        <taxon>Viridiplantae</taxon>
        <taxon>Streptophyta</taxon>
        <taxon>Embryophyta</taxon>
        <taxon>Tracheophyta</taxon>
        <taxon>Spermatophyta</taxon>
        <taxon>Pinopsida</taxon>
        <taxon>Pinidae</taxon>
        <taxon>Conifers II</taxon>
        <taxon>Cupressales</taxon>
        <taxon>Taxaceae</taxon>
        <taxon>Taxus</taxon>
    </lineage>
</organism>
<keyword evidence="5 6" id="KW-0472">Membrane</keyword>
<dbReference type="Proteomes" id="UP000824469">
    <property type="component" value="Unassembled WGS sequence"/>
</dbReference>
<evidence type="ECO:0000256" key="1">
    <source>
        <dbReference type="ARBA" id="ARBA00004225"/>
    </source>
</evidence>
<feature type="transmembrane region" description="Helical" evidence="6">
    <location>
        <begin position="221"/>
        <end position="240"/>
    </location>
</feature>
<feature type="transmembrane region" description="Helical" evidence="6">
    <location>
        <begin position="387"/>
        <end position="410"/>
    </location>
</feature>
<keyword evidence="8" id="KW-1185">Reference proteome</keyword>
<evidence type="ECO:0000313" key="7">
    <source>
        <dbReference type="EMBL" id="KAH9318693.1"/>
    </source>
</evidence>
<dbReference type="EMBL" id="JAHRHJ020000004">
    <property type="protein sequence ID" value="KAH9318693.1"/>
    <property type="molecule type" value="Genomic_DNA"/>
</dbReference>
<reference evidence="7 8" key="1">
    <citation type="journal article" date="2021" name="Nat. Plants">
        <title>The Taxus genome provides insights into paclitaxel biosynthesis.</title>
        <authorList>
            <person name="Xiong X."/>
            <person name="Gou J."/>
            <person name="Liao Q."/>
            <person name="Li Y."/>
            <person name="Zhou Q."/>
            <person name="Bi G."/>
            <person name="Li C."/>
            <person name="Du R."/>
            <person name="Wang X."/>
            <person name="Sun T."/>
            <person name="Guo L."/>
            <person name="Liang H."/>
            <person name="Lu P."/>
            <person name="Wu Y."/>
            <person name="Zhang Z."/>
            <person name="Ro D.K."/>
            <person name="Shang Y."/>
            <person name="Huang S."/>
            <person name="Yan J."/>
        </authorList>
    </citation>
    <scope>NUCLEOTIDE SEQUENCE [LARGE SCALE GENOMIC DNA]</scope>
    <source>
        <strain evidence="7">Ta-2019</strain>
    </source>
</reference>
<dbReference type="PANTHER" id="PTHR28234">
    <property type="entry name" value="NUCLEAR CONTROL OF ATPASE PROTEIN 2"/>
    <property type="match status" value="1"/>
</dbReference>
<evidence type="ECO:0000256" key="3">
    <source>
        <dbReference type="ARBA" id="ARBA00022989"/>
    </source>
</evidence>
<dbReference type="GO" id="GO:0005741">
    <property type="term" value="C:mitochondrial outer membrane"/>
    <property type="evidence" value="ECO:0007669"/>
    <property type="project" value="TreeGrafter"/>
</dbReference>
<evidence type="ECO:0000313" key="8">
    <source>
        <dbReference type="Proteomes" id="UP000824469"/>
    </source>
</evidence>
<feature type="non-terminal residue" evidence="7">
    <location>
        <position position="1"/>
    </location>
</feature>